<reference evidence="1 2" key="1">
    <citation type="journal article" date="2011" name="Microbiology">
        <title>Transcriptome response to different carbon sources in Acetobacter aceti.</title>
        <authorList>
            <person name="Sakurai K."/>
            <person name="Arai H."/>
            <person name="Ishii M."/>
            <person name="Igarashi Y."/>
        </authorList>
    </citation>
    <scope>NUCLEOTIDE SEQUENCE [LARGE SCALE GENOMIC DNA]</scope>
    <source>
        <strain evidence="1 2">NBRC 14818</strain>
    </source>
</reference>
<dbReference type="Proteomes" id="UP000516424">
    <property type="component" value="Chromosome"/>
</dbReference>
<sequence length="194" mass="22806">MMPVADSWRQPDRRFVITGSARPRDIRDLMGRPFFSLGHMARLEPLRYRSRQMEIVVEAAAPLGMATIRDADVLLWLTGQIVDALNHDLWVSCHVRFTPWRLFQDLGWADGTHQYRRLHGALARLDIMVPQRFYVYSQHSRGDRHVYASRTRFIDRDMLPLFQAVVWPVVKMAARLSAWHVVVREQRRCVIFIP</sequence>
<dbReference type="EMBL" id="AP023410">
    <property type="protein sequence ID" value="BCK75838.1"/>
    <property type="molecule type" value="Genomic_DNA"/>
</dbReference>
<organism evidence="1 2">
    <name type="scientific">Acetobacter aceti NBRC 14818</name>
    <dbReference type="NCBI Taxonomy" id="887700"/>
    <lineage>
        <taxon>Bacteria</taxon>
        <taxon>Pseudomonadati</taxon>
        <taxon>Pseudomonadota</taxon>
        <taxon>Alphaproteobacteria</taxon>
        <taxon>Acetobacterales</taxon>
        <taxon>Acetobacteraceae</taxon>
        <taxon>Acetobacter</taxon>
        <taxon>Acetobacter subgen. Acetobacter</taxon>
    </lineage>
</organism>
<name>A0AB33ICL4_ACEAC</name>
<gene>
    <name evidence="1" type="ORF">EMQ_1444</name>
</gene>
<evidence type="ECO:0000313" key="1">
    <source>
        <dbReference type="EMBL" id="BCK75838.1"/>
    </source>
</evidence>
<accession>A0AB33ICL4</accession>
<proteinExistence type="predicted"/>
<protein>
    <recommendedName>
        <fullName evidence="3">Replication protein A</fullName>
    </recommendedName>
</protein>
<dbReference type="AlphaFoldDB" id="A0AB33ICL4"/>
<evidence type="ECO:0008006" key="3">
    <source>
        <dbReference type="Google" id="ProtNLM"/>
    </source>
</evidence>
<dbReference type="InterPro" id="IPR018777">
    <property type="entry name" value="Replication_initiator_prot_A"/>
</dbReference>
<dbReference type="Pfam" id="PF10134">
    <property type="entry name" value="RPA"/>
    <property type="match status" value="1"/>
</dbReference>
<evidence type="ECO:0000313" key="2">
    <source>
        <dbReference type="Proteomes" id="UP000516424"/>
    </source>
</evidence>
<keyword evidence="2" id="KW-1185">Reference proteome</keyword>